<protein>
    <submittedName>
        <fullName evidence="6">DNA-binding IclR family transcriptional regulator</fullName>
    </submittedName>
</protein>
<evidence type="ECO:0000313" key="6">
    <source>
        <dbReference type="EMBL" id="MDQ0535992.1"/>
    </source>
</evidence>
<keyword evidence="7" id="KW-1185">Reference proteome</keyword>
<proteinExistence type="predicted"/>
<evidence type="ECO:0000259" key="4">
    <source>
        <dbReference type="PROSITE" id="PS51077"/>
    </source>
</evidence>
<name>A0ABU0MR88_9PROT</name>
<feature type="domain" description="IclR-ED" evidence="5">
    <location>
        <begin position="67"/>
        <end position="259"/>
    </location>
</feature>
<dbReference type="SMART" id="SM00346">
    <property type="entry name" value="HTH_ICLR"/>
    <property type="match status" value="1"/>
</dbReference>
<evidence type="ECO:0000259" key="5">
    <source>
        <dbReference type="PROSITE" id="PS51078"/>
    </source>
</evidence>
<dbReference type="InterPro" id="IPR029016">
    <property type="entry name" value="GAF-like_dom_sf"/>
</dbReference>
<dbReference type="Pfam" id="PF09339">
    <property type="entry name" value="HTH_IclR"/>
    <property type="match status" value="1"/>
</dbReference>
<dbReference type="InterPro" id="IPR005471">
    <property type="entry name" value="Tscrpt_reg_IclR_N"/>
</dbReference>
<evidence type="ECO:0000313" key="7">
    <source>
        <dbReference type="Proteomes" id="UP001244552"/>
    </source>
</evidence>
<organism evidence="6 7">
    <name type="scientific">Azospirillum picis</name>
    <dbReference type="NCBI Taxonomy" id="488438"/>
    <lineage>
        <taxon>Bacteria</taxon>
        <taxon>Pseudomonadati</taxon>
        <taxon>Pseudomonadota</taxon>
        <taxon>Alphaproteobacteria</taxon>
        <taxon>Rhodospirillales</taxon>
        <taxon>Azospirillaceae</taxon>
        <taxon>Azospirillum</taxon>
    </lineage>
</organism>
<evidence type="ECO:0000256" key="2">
    <source>
        <dbReference type="ARBA" id="ARBA00023125"/>
    </source>
</evidence>
<dbReference type="SUPFAM" id="SSF55781">
    <property type="entry name" value="GAF domain-like"/>
    <property type="match status" value="1"/>
</dbReference>
<dbReference type="Pfam" id="PF01614">
    <property type="entry name" value="IclR_C"/>
    <property type="match status" value="1"/>
</dbReference>
<keyword evidence="3" id="KW-0804">Transcription</keyword>
<accession>A0ABU0MR88</accession>
<dbReference type="SUPFAM" id="SSF46785">
    <property type="entry name" value="Winged helix' DNA-binding domain"/>
    <property type="match status" value="1"/>
</dbReference>
<keyword evidence="1" id="KW-0805">Transcription regulation</keyword>
<dbReference type="PANTHER" id="PTHR30136">
    <property type="entry name" value="HELIX-TURN-HELIX TRANSCRIPTIONAL REGULATOR, ICLR FAMILY"/>
    <property type="match status" value="1"/>
</dbReference>
<dbReference type="RefSeq" id="WP_209988271.1">
    <property type="nucleotide sequence ID" value="NZ_JAGINO010000024.1"/>
</dbReference>
<gene>
    <name evidence="6" type="ORF">QO018_004883</name>
</gene>
<dbReference type="PANTHER" id="PTHR30136:SF24">
    <property type="entry name" value="HTH-TYPE TRANSCRIPTIONAL REPRESSOR ALLR"/>
    <property type="match status" value="1"/>
</dbReference>
<sequence length="261" mass="28173">MTNGNKSLPKVRAVERAMALLRAFGPATPSLSLTDLARLTDLDKGTTRRLLQTLAADDFVEFDEGTKTYSLGPGVLLLFPGVQFGRDLRDVAAPVLGRLAEQTGATSFIWIFFNGKALCLDRVKGPNLHIDTRWSAIGSQVSLNRSGGPRVLLAYLSPEQRTQALLGPLEHHTEFTVTDKAALETAAVEIRKRGWEFAVDDYILGMAGLGAPVFDQKGTVVASVSITTLTPQFEMEDGRPHAVSLVLAAASEIGARLRPDC</sequence>
<reference evidence="6 7" key="1">
    <citation type="submission" date="2023-07" db="EMBL/GenBank/DDBJ databases">
        <title>Genomic Encyclopedia of Type Strains, Phase IV (KMG-IV): sequencing the most valuable type-strain genomes for metagenomic binning, comparative biology and taxonomic classification.</title>
        <authorList>
            <person name="Goeker M."/>
        </authorList>
    </citation>
    <scope>NUCLEOTIDE SEQUENCE [LARGE SCALE GENOMIC DNA]</scope>
    <source>
        <strain evidence="6 7">DSM 19922</strain>
    </source>
</reference>
<dbReference type="EMBL" id="JAUSVU010000022">
    <property type="protein sequence ID" value="MDQ0535992.1"/>
    <property type="molecule type" value="Genomic_DNA"/>
</dbReference>
<evidence type="ECO:0000256" key="3">
    <source>
        <dbReference type="ARBA" id="ARBA00023163"/>
    </source>
</evidence>
<evidence type="ECO:0000256" key="1">
    <source>
        <dbReference type="ARBA" id="ARBA00023015"/>
    </source>
</evidence>
<dbReference type="Proteomes" id="UP001244552">
    <property type="component" value="Unassembled WGS sequence"/>
</dbReference>
<dbReference type="InterPro" id="IPR036388">
    <property type="entry name" value="WH-like_DNA-bd_sf"/>
</dbReference>
<dbReference type="InterPro" id="IPR050707">
    <property type="entry name" value="HTH_MetabolicPath_Reg"/>
</dbReference>
<dbReference type="Gene3D" id="3.30.450.40">
    <property type="match status" value="1"/>
</dbReference>
<feature type="domain" description="HTH iclR-type" evidence="4">
    <location>
        <begin position="11"/>
        <end position="73"/>
    </location>
</feature>
<dbReference type="GO" id="GO:0003677">
    <property type="term" value="F:DNA binding"/>
    <property type="evidence" value="ECO:0007669"/>
    <property type="project" value="UniProtKB-KW"/>
</dbReference>
<dbReference type="InterPro" id="IPR014757">
    <property type="entry name" value="Tscrpt_reg_IclR_C"/>
</dbReference>
<keyword evidence="2 6" id="KW-0238">DNA-binding</keyword>
<dbReference type="InterPro" id="IPR036390">
    <property type="entry name" value="WH_DNA-bd_sf"/>
</dbReference>
<dbReference type="Gene3D" id="1.10.10.10">
    <property type="entry name" value="Winged helix-like DNA-binding domain superfamily/Winged helix DNA-binding domain"/>
    <property type="match status" value="1"/>
</dbReference>
<dbReference type="PROSITE" id="PS51077">
    <property type="entry name" value="HTH_ICLR"/>
    <property type="match status" value="1"/>
</dbReference>
<comment type="caution">
    <text evidence="6">The sequence shown here is derived from an EMBL/GenBank/DDBJ whole genome shotgun (WGS) entry which is preliminary data.</text>
</comment>
<dbReference type="PROSITE" id="PS51078">
    <property type="entry name" value="ICLR_ED"/>
    <property type="match status" value="1"/>
</dbReference>